<evidence type="ECO:0000256" key="1">
    <source>
        <dbReference type="ARBA" id="ARBA00023122"/>
    </source>
</evidence>
<gene>
    <name evidence="3" type="ORF">CLV38_13623</name>
</gene>
<dbReference type="NCBIfam" id="NF041630">
    <property type="entry name" value="CBS_CbpB"/>
    <property type="match status" value="1"/>
</dbReference>
<dbReference type="Proteomes" id="UP000238205">
    <property type="component" value="Unassembled WGS sequence"/>
</dbReference>
<dbReference type="CDD" id="cd04643">
    <property type="entry name" value="CBS_pair_bac"/>
    <property type="match status" value="1"/>
</dbReference>
<dbReference type="OrthoDB" id="2375431at2"/>
<dbReference type="RefSeq" id="WP_106196116.1">
    <property type="nucleotide sequence ID" value="NZ_PVTO01000036.1"/>
</dbReference>
<accession>A0A2T0VUI0</accession>
<comment type="caution">
    <text evidence="3">The sequence shown here is derived from an EMBL/GenBank/DDBJ whole genome shotgun (WGS) entry which is preliminary data.</text>
</comment>
<dbReference type="PANTHER" id="PTHR43080:SF30">
    <property type="entry name" value="CYCLIC DI-AMP RECEPTOR B"/>
    <property type="match status" value="1"/>
</dbReference>
<proteinExistence type="predicted"/>
<name>A0A2T0VUI0_9LACT</name>
<reference evidence="3 4" key="1">
    <citation type="submission" date="2018-03" db="EMBL/GenBank/DDBJ databases">
        <title>Genomic Encyclopedia of Archaeal and Bacterial Type Strains, Phase II (KMG-II): from individual species to whole genera.</title>
        <authorList>
            <person name="Goeker M."/>
        </authorList>
    </citation>
    <scope>NUCLEOTIDE SEQUENCE [LARGE SCALE GENOMIC DNA]</scope>
    <source>
        <strain evidence="3 4">DSM 13175</strain>
    </source>
</reference>
<dbReference type="InterPro" id="IPR051257">
    <property type="entry name" value="Diverse_CBS-Domain"/>
</dbReference>
<dbReference type="AlphaFoldDB" id="A0A2T0VUI0"/>
<evidence type="ECO:0000313" key="3">
    <source>
        <dbReference type="EMBL" id="PRY75190.1"/>
    </source>
</evidence>
<dbReference type="EMBL" id="PVTO01000036">
    <property type="protein sequence ID" value="PRY75190.1"/>
    <property type="molecule type" value="Genomic_DNA"/>
</dbReference>
<dbReference type="Gene3D" id="3.10.580.10">
    <property type="entry name" value="CBS-domain"/>
    <property type="match status" value="1"/>
</dbReference>
<dbReference type="PANTHER" id="PTHR43080">
    <property type="entry name" value="CBS DOMAIN-CONTAINING PROTEIN CBSX3, MITOCHONDRIAL"/>
    <property type="match status" value="1"/>
</dbReference>
<dbReference type="SUPFAM" id="SSF54631">
    <property type="entry name" value="CBS-domain pair"/>
    <property type="match status" value="1"/>
</dbReference>
<evidence type="ECO:0000313" key="4">
    <source>
        <dbReference type="Proteomes" id="UP000238205"/>
    </source>
</evidence>
<sequence length="167" mass="19488">MIGKKIRNLLVDSEKTLVKPAEEVAVVGLKNRLNHALLILTTDKYALVPVLDDQSKMRGLISMPTIMQAIMNIEDVQFEKLGEIEVREVMDTNYPYVYEDFELEDVLRMLVNYAFITVVDKDNYFKGIITRSEILKGTNRIAHEFEKLYDVKDKTPEKERLYNKGRW</sequence>
<evidence type="ECO:0000259" key="2">
    <source>
        <dbReference type="Pfam" id="PF00571"/>
    </source>
</evidence>
<dbReference type="InterPro" id="IPR046342">
    <property type="entry name" value="CBS_dom_sf"/>
</dbReference>
<keyword evidence="1" id="KW-0129">CBS domain</keyword>
<keyword evidence="4" id="KW-1185">Reference proteome</keyword>
<protein>
    <submittedName>
        <fullName evidence="3">CBS domain protein</fullName>
    </submittedName>
</protein>
<dbReference type="InterPro" id="IPR048125">
    <property type="entry name" value="CBS_CbpB"/>
</dbReference>
<dbReference type="InterPro" id="IPR000644">
    <property type="entry name" value="CBS_dom"/>
</dbReference>
<dbReference type="Pfam" id="PF00571">
    <property type="entry name" value="CBS"/>
    <property type="match status" value="1"/>
</dbReference>
<feature type="domain" description="CBS" evidence="2">
    <location>
        <begin position="86"/>
        <end position="136"/>
    </location>
</feature>
<organism evidence="3 4">
    <name type="scientific">Alkalibacterium olivapovliticus</name>
    <dbReference type="NCBI Taxonomy" id="99907"/>
    <lineage>
        <taxon>Bacteria</taxon>
        <taxon>Bacillati</taxon>
        <taxon>Bacillota</taxon>
        <taxon>Bacilli</taxon>
        <taxon>Lactobacillales</taxon>
        <taxon>Carnobacteriaceae</taxon>
        <taxon>Alkalibacterium</taxon>
    </lineage>
</organism>